<evidence type="ECO:0000313" key="2">
    <source>
        <dbReference type="Proteomes" id="UP001157418"/>
    </source>
</evidence>
<protein>
    <submittedName>
        <fullName evidence="1">Uncharacterized protein</fullName>
    </submittedName>
</protein>
<name>A0AAU9MZF9_9ASTR</name>
<keyword evidence="2" id="KW-1185">Reference proteome</keyword>
<comment type="caution">
    <text evidence="1">The sequence shown here is derived from an EMBL/GenBank/DDBJ whole genome shotgun (WGS) entry which is preliminary data.</text>
</comment>
<reference evidence="1 2" key="1">
    <citation type="submission" date="2022-01" db="EMBL/GenBank/DDBJ databases">
        <authorList>
            <person name="Xiong W."/>
            <person name="Schranz E."/>
        </authorList>
    </citation>
    <scope>NUCLEOTIDE SEQUENCE [LARGE SCALE GENOMIC DNA]</scope>
</reference>
<evidence type="ECO:0000313" key="1">
    <source>
        <dbReference type="EMBL" id="CAH1426013.1"/>
    </source>
</evidence>
<dbReference type="Proteomes" id="UP001157418">
    <property type="component" value="Unassembled WGS sequence"/>
</dbReference>
<dbReference type="EMBL" id="CAKMRJ010002223">
    <property type="protein sequence ID" value="CAH1426013.1"/>
    <property type="molecule type" value="Genomic_DNA"/>
</dbReference>
<sequence length="110" mass="12959">MIEMNANTCLYNMNLSCRRLVYFPFMLKGVQQLKCTYSNGVNLMGYFIWSFVDSCKENVSIFMKDGDSRDLVSSSSGKDKEYRFGHPDIVPLKLRKPEHQHICWHVDQYY</sequence>
<organism evidence="1 2">
    <name type="scientific">Lactuca virosa</name>
    <dbReference type="NCBI Taxonomy" id="75947"/>
    <lineage>
        <taxon>Eukaryota</taxon>
        <taxon>Viridiplantae</taxon>
        <taxon>Streptophyta</taxon>
        <taxon>Embryophyta</taxon>
        <taxon>Tracheophyta</taxon>
        <taxon>Spermatophyta</taxon>
        <taxon>Magnoliopsida</taxon>
        <taxon>eudicotyledons</taxon>
        <taxon>Gunneridae</taxon>
        <taxon>Pentapetalae</taxon>
        <taxon>asterids</taxon>
        <taxon>campanulids</taxon>
        <taxon>Asterales</taxon>
        <taxon>Asteraceae</taxon>
        <taxon>Cichorioideae</taxon>
        <taxon>Cichorieae</taxon>
        <taxon>Lactucinae</taxon>
        <taxon>Lactuca</taxon>
    </lineage>
</organism>
<gene>
    <name evidence="1" type="ORF">LVIROSA_LOCUS13122</name>
</gene>
<dbReference type="AlphaFoldDB" id="A0AAU9MZF9"/>
<accession>A0AAU9MZF9</accession>
<proteinExistence type="predicted"/>